<feature type="compositionally biased region" description="Acidic residues" evidence="1">
    <location>
        <begin position="92"/>
        <end position="101"/>
    </location>
</feature>
<keyword evidence="4" id="KW-1185">Reference proteome</keyword>
<feature type="compositionally biased region" description="Low complexity" evidence="1">
    <location>
        <begin position="78"/>
        <end position="90"/>
    </location>
</feature>
<protein>
    <recommendedName>
        <fullName evidence="2">Ku C-terminal domain-containing protein</fullName>
    </recommendedName>
</protein>
<gene>
    <name evidence="3" type="ORF">OTU49_010215</name>
</gene>
<evidence type="ECO:0000256" key="1">
    <source>
        <dbReference type="SAM" id="MobiDB-lite"/>
    </source>
</evidence>
<evidence type="ECO:0000313" key="4">
    <source>
        <dbReference type="Proteomes" id="UP001445076"/>
    </source>
</evidence>
<dbReference type="EMBL" id="JARKIK010000079">
    <property type="protein sequence ID" value="KAK8726329.1"/>
    <property type="molecule type" value="Genomic_DNA"/>
</dbReference>
<dbReference type="SUPFAM" id="SSF101420">
    <property type="entry name" value="C-terminal domain of Ku80"/>
    <property type="match status" value="1"/>
</dbReference>
<dbReference type="Proteomes" id="UP001445076">
    <property type="component" value="Unassembled WGS sequence"/>
</dbReference>
<dbReference type="InterPro" id="IPR036494">
    <property type="entry name" value="Ku_C_sf"/>
</dbReference>
<evidence type="ECO:0000259" key="2">
    <source>
        <dbReference type="Pfam" id="PF08785"/>
    </source>
</evidence>
<dbReference type="AlphaFoldDB" id="A0AAW0WJL1"/>
<feature type="domain" description="Ku C-terminal" evidence="2">
    <location>
        <begin position="3"/>
        <end position="75"/>
    </location>
</feature>
<accession>A0AAW0WJL1</accession>
<proteinExistence type="predicted"/>
<feature type="region of interest" description="Disordered" evidence="1">
    <location>
        <begin position="77"/>
        <end position="101"/>
    </location>
</feature>
<name>A0AAW0WJL1_CHEQU</name>
<sequence>MMTKVIDCLTTFRQESCSIDPSTYNKFLSSLKEVVTSMSLSDLWDHVKESRLGMINSEENARSSVDRAAAEEFLKLEQQSQQPAPAPQVQNDDVEDLLDDM</sequence>
<organism evidence="3 4">
    <name type="scientific">Cherax quadricarinatus</name>
    <name type="common">Australian red claw crayfish</name>
    <dbReference type="NCBI Taxonomy" id="27406"/>
    <lineage>
        <taxon>Eukaryota</taxon>
        <taxon>Metazoa</taxon>
        <taxon>Ecdysozoa</taxon>
        <taxon>Arthropoda</taxon>
        <taxon>Crustacea</taxon>
        <taxon>Multicrustacea</taxon>
        <taxon>Malacostraca</taxon>
        <taxon>Eumalacostraca</taxon>
        <taxon>Eucarida</taxon>
        <taxon>Decapoda</taxon>
        <taxon>Pleocyemata</taxon>
        <taxon>Astacidea</taxon>
        <taxon>Parastacoidea</taxon>
        <taxon>Parastacidae</taxon>
        <taxon>Cherax</taxon>
    </lineage>
</organism>
<comment type="caution">
    <text evidence="3">The sequence shown here is derived from an EMBL/GenBank/DDBJ whole genome shotgun (WGS) entry which is preliminary data.</text>
</comment>
<reference evidence="3 4" key="1">
    <citation type="journal article" date="2024" name="BMC Genomics">
        <title>Genome assembly of redclaw crayfish (Cherax quadricarinatus) provides insights into its immune adaptation and hypoxia tolerance.</title>
        <authorList>
            <person name="Liu Z."/>
            <person name="Zheng J."/>
            <person name="Li H."/>
            <person name="Fang K."/>
            <person name="Wang S."/>
            <person name="He J."/>
            <person name="Zhou D."/>
            <person name="Weng S."/>
            <person name="Chi M."/>
            <person name="Gu Z."/>
            <person name="He J."/>
            <person name="Li F."/>
            <person name="Wang M."/>
        </authorList>
    </citation>
    <scope>NUCLEOTIDE SEQUENCE [LARGE SCALE GENOMIC DNA]</scope>
    <source>
        <strain evidence="3">ZL_2023a</strain>
    </source>
</reference>
<evidence type="ECO:0000313" key="3">
    <source>
        <dbReference type="EMBL" id="KAK8726329.1"/>
    </source>
</evidence>
<dbReference type="InterPro" id="IPR014893">
    <property type="entry name" value="Ku_PK_bind"/>
</dbReference>
<dbReference type="Pfam" id="PF08785">
    <property type="entry name" value="Ku_PK_bind"/>
    <property type="match status" value="1"/>
</dbReference>
<dbReference type="Gene3D" id="1.25.40.240">
    <property type="entry name" value="Ku, C-terminal domain"/>
    <property type="match status" value="1"/>
</dbReference>